<dbReference type="PANTHER" id="PTHR16166">
    <property type="entry name" value="VACUOLAR PROTEIN SORTING-ASSOCIATED PROTEIN VPS13"/>
    <property type="match status" value="1"/>
</dbReference>
<dbReference type="InterPro" id="IPR008996">
    <property type="entry name" value="IL1/FGF"/>
</dbReference>
<comment type="similarity">
    <text evidence="2">Belongs to the heparin-binding growth factors family.</text>
</comment>
<dbReference type="GO" id="GO:0006623">
    <property type="term" value="P:protein targeting to vacuole"/>
    <property type="evidence" value="ECO:0007669"/>
    <property type="project" value="TreeGrafter"/>
</dbReference>
<dbReference type="Proteomes" id="UP000663872">
    <property type="component" value="Unassembled WGS sequence"/>
</dbReference>
<dbReference type="Pfam" id="PF00167">
    <property type="entry name" value="FGF"/>
    <property type="match status" value="1"/>
</dbReference>
<feature type="domain" description="Vacuolar protein sorting-associated protein 13 VPS13 adaptor binding" evidence="8">
    <location>
        <begin position="2068"/>
        <end position="2261"/>
    </location>
</feature>
<gene>
    <name evidence="10" type="ORF">GRG538_LOCUS15788</name>
</gene>
<sequence length="3506" mass="401436">MVFENIIVYLLDKYLGNYIDNLDTKKFKIDLWNGNVVLENLYLKSNALADLNLPVTISIGYLQKLVLQVPWTNIYTQPTKVTIEGLFLLVVPKTEVEYDAQRDEKDEYEMKMKEVRKIEELRKQREAEKNPQGNDKNDTFVERIQLQIVRNLELSIRNIHITYEDKSSKPNHPFAFGITLNYFTLHTTTSDWEPTILKDDTSLIHKLGELSALSIYWNTNSKSRLDLSRDDAIHDLREKIAIDNQQAPSDVAYILRPLNVKAKIILTMKPRQEGFQQPIFDIKIDLDAISLNMSSGQYSDLLDLLEFQDYLIVKSKYIKYHMKKDQVEKSSLKNWKFAYEAILNEEIRPKFECYKWGNIKAHLDRCREYRAIHFQELTGKLTNEQKQRAEALEKKIDVFNLTYIRRSAEIEARKKKEQEPKTWWGNVSNWWSGNKSSDDSELDLEKFMSPEEKLKLYDAIGYAGEDTSASTYPEEYVDINLKIRLNMLDINFWSKMDENDAQLRIIARAVVPDTSLEFKRRPATDALVFSMDLGSFQVFGIATDLKQSELLNDSRSTLVKPSLSCSNQQKLLQVELETSPLDKTADYRMKIISQSLEIKYNAPTINKLVECFESDTKRNLSGVKQIAYSTYTDVKHRSYILMKHNIEKIKVLDIYIDIQSSYFLLPENGVYEDGGAAICMDLGHLTLKRATNDRNNVRETFLSNRTINMDDARELSYTEFKLKLEDIQLIYANRNENWEKARRERNTRLHLIKPMALEMNVDKCIYADDAVLPAWRVAGNVPSIELRLSDKRLFEIINHIQSIHLPQLKHILDDQTLIESKISTADSSLNYSEQAYETVVDIIPDKKTLEESELDHTITKQTGKQQNDLEGQLTQLEARFTLDKIDLHIDEASDCCDENEEGEPFLHLILESIMVKTKIKTYDMEFDASLTNLILYHEQFIGKDRQRLCLLSAQINKNKNNRTDQEIQTLVSVHFLHTSSTNPLFLSAIYNGIENKAHIHVSKLVVILQLEALLSIFRFYDSLTRKLSKSILTHEFKHKEKEEEEEEEENKHKNEPSKLLQDNKLLQSSADIFEKTMLKHAIEVTPTLNIKADLEEFQIIVASKVAQLFDVKVQGVNADISQAPKLTVVNLILSDVRVFDPHEDARYRKIVSQQTDYKKLLRVTVSLFGYDDDYQKPIDVVDCDVKVKFAKANIIFLFKHIDAILIFLDSLNISKSTMDLAAAQADMAFEQVHKLQEQAFKLRLDVTFNAPNIIIPTSSCSDEALLFDLGRLTINTRFYDDPKRSLVEQQSVRFENVRASRIKLDRENHILGEILLLECAELNTLINRLLYPEKNQTEPAVSIKAEWELVHFQLAKDDYSGVMKVLLQNFTENIRDQLLESDEIKKYYYRDEEQEKVEDASRNAVIKKQRDMYHDDIYQTIKIQAEIKKLALTLYLGESNLTVCRTLRDEKLKLANVEISMLEVLFCQRSDQSYKAMARVKNLLLDDLREANKTSTVKRMIDRHSRVDPNTHMLIGAFEFKPASSSNSMPLRLFSAQLESLYICVSLDYLITLQDFFVSGLLMASSNYTSGPDTTMLNTEQQMLTSTTELDREKNLSRISQKLSGTLSIAHRPSTTLSKDLTPQTPSSPITETDIETRVDIIIKNPEVILLQDQNNSNSNCLVLDLDFQMRMITVGEYTKLHGWLKDLTVYCSNFALLRDVNNLASKIKYCILQPAKADVVMIIDKEQQKIDVQISDIIVSIAPAAIRTLIGVTNSLGKLQATVQENEKVNIKTLFNPKSFKDSKFWFTEDFEEQDNRLELIETLETVTGLPSLNKTTKEDEKKRNLQKENMSSVQKSISQHLILTLKTIEIKLEIGSGSMTKSVAAMCASKLNVDAKNWSSIFTLSSTVNIEAALFNEYMLAWEPLIEPIIDSTRAILSPWCIACSVVPALPVRNIGLAIMNEQEQKEHISSSNLKQIISIRADQLLNITITKTGLDLIKHIYDLFTDAYNERIPLNIDDYDESMLSLCNATGKEVMIDNLDGIEFIGNRLSTSTNIKYNESISLITLTERQSAARLSVIAEQNSKRRQELSVKIGNVTKTVSLNRSWKRVYDLGPSRNADWPIQMLCDAQIRNDRRHVILGSIVKICNNTMMPLVLLNINSFDTTKNYKIAKINVNDEYYVPIHLLYTYSISPIFLGIDENNNNDEINDFFSFNWQTEVSEEKKLKLKNGNEAHFTIFKEVTEAYLENSDQLGRSSFSLYIHPALHLVNLLPMNIQCSIDIPSYVNASWVSEPVNLKVEGTDDHNEHHIVFHNNTRTRSQEKLQMYLRSDLFQTTDRLSLYSPFWILNRTDLKLEFQIEDHITFIGVAETPVLVCSQPFDNHANKKGQIRLCTTAQHDIAADWSEKFSLDVIKSTGFASSKVDNDRIYMICVDIATSSFGFTKIITFSPAIVIINTSTVQIEVVETVSNKEQDKWEQLNPDQVIPFWPHNIKDGLMQARYTDNRITSVPFLINQKHRTLLRMDDEERPAIHVEVTATDFDGVRIIFGDYRVGDAPILVVNCLKTYPISFCQNDDERTQVVPPQNYVYYTWFNPLKLRELIVSYDAENTKVDLTPQCGLIKKDGDHIINYAIFMDGVQTVLLISDNAKIIEAASGISALVESMYQRLQIGMHDIGVSIVNDMTGEEILYISINKSKVIWTEIKRARVRPLPNDINASLEKLYKTHVEACETNPDDKNLSKKSYYMKDFQEILFDKNTAALTNLKRQQVFAKRQTLDGLWIEYAWSATSAAVHLRINRIQIDNQLDYTLFPVVIYPIAVKIDGIALPGKAFIELSVYESKTNRSNVMHFKYFKLLVQEFAVKIDQDLIISILAFLKSDEITAAPTLHMDTDLKQIQKPLSALIKAQIDSPSGEIEMFFDNIHLSPIKISISFSMQGTKPSKELLANYPLVGFLLRTLNVAEVEDVILRLGYYEQAHGRYTITKLANEVSSHYQNQFMKQVHVLVLGLDVLGNPFGVIRGIAEGVESLFYEPYKGAIEGPLEFAEGVATGVRTLFGSTVGGTAGAFSKITGVFGKSLATLTLDEDYKASRIRRKEPARRAATDIAAGGKNVVMGFVDGAKGVVTKPVSGAKDNGAFGFAKGLGKGFIGLVARPTGGVVDFASTSLDIIKRKAQHEKVLRCVRYPRQIGRDGLVRVYIAHEAMGFFILNRLHEGKYTKSDVYVAHITCSETPLAWLLATSKRLLFVTEISFLGVFEVDWEMEYEELKEEPVIKPNLGQIQILTKEPKKAGKIRSAVSYGKMVKYRNTPEARPLFSLSAPILPVEQEHLSSYIQYKIDGNHHYRPSLVSFVHRQPDGSQLATIRYYRIVFHCNILPGSLYLRFSKTKPYRTIVQNRQDPSTIFGFRSVGAYSRVQIQNHVSGLWLCMNEQGRIVPKSNISVDNLACTFRQNSDGPYLKLISELYPSRQMFFNTLRLLSLNPILRHRYAQYMNYGNEFFKRERCNRFMFDSQIDKALFNKTKDPFLRLRH</sequence>
<dbReference type="Gene3D" id="2.80.10.50">
    <property type="match status" value="1"/>
</dbReference>
<name>A0A818FCZ0_9BILA</name>
<dbReference type="SUPFAM" id="SSF50353">
    <property type="entry name" value="Cytokine"/>
    <property type="match status" value="1"/>
</dbReference>
<proteinExistence type="inferred from homology"/>
<evidence type="ECO:0000259" key="6">
    <source>
        <dbReference type="Pfam" id="PF12624"/>
    </source>
</evidence>
<dbReference type="InterPro" id="IPR026854">
    <property type="entry name" value="VPS13_N"/>
</dbReference>
<protein>
    <recommendedName>
        <fullName evidence="12">Vacuolar protein sorting-associated protein</fullName>
    </recommendedName>
</protein>
<feature type="domain" description="Vacuolar protein sorting-associated protein 13 VPS13 adaptor binding" evidence="8">
    <location>
        <begin position="2274"/>
        <end position="2576"/>
    </location>
</feature>
<evidence type="ECO:0000259" key="8">
    <source>
        <dbReference type="Pfam" id="PF25036"/>
    </source>
</evidence>
<evidence type="ECO:0000313" key="10">
    <source>
        <dbReference type="EMBL" id="CAF3472841.1"/>
    </source>
</evidence>
<evidence type="ECO:0000256" key="3">
    <source>
        <dbReference type="ARBA" id="ARBA00022448"/>
    </source>
</evidence>
<dbReference type="Pfam" id="PF25036">
    <property type="entry name" value="VPS13_VAB"/>
    <property type="match status" value="2"/>
</dbReference>
<feature type="region of interest" description="Disordered" evidence="5">
    <location>
        <begin position="1036"/>
        <end position="1060"/>
    </location>
</feature>
<reference evidence="10" key="1">
    <citation type="submission" date="2021-02" db="EMBL/GenBank/DDBJ databases">
        <authorList>
            <person name="Nowell W R."/>
        </authorList>
    </citation>
    <scope>NUCLEOTIDE SEQUENCE</scope>
</reference>
<dbReference type="GO" id="GO:0006869">
    <property type="term" value="P:lipid transport"/>
    <property type="evidence" value="ECO:0007669"/>
    <property type="project" value="UniProtKB-KW"/>
</dbReference>
<evidence type="ECO:0000313" key="11">
    <source>
        <dbReference type="Proteomes" id="UP000663872"/>
    </source>
</evidence>
<evidence type="ECO:0000259" key="9">
    <source>
        <dbReference type="Pfam" id="PF25037"/>
    </source>
</evidence>
<dbReference type="InterPro" id="IPR026847">
    <property type="entry name" value="VPS13"/>
</dbReference>
<feature type="domain" description="Intermembrane lipid transfer protein VPS13-like C-terminal" evidence="9">
    <location>
        <begin position="3160"/>
        <end position="3264"/>
    </location>
</feature>
<dbReference type="InterPro" id="IPR002209">
    <property type="entry name" value="Fibroblast_GF_fam"/>
</dbReference>
<dbReference type="EMBL" id="CAJNYT010002518">
    <property type="protein sequence ID" value="CAF3472841.1"/>
    <property type="molecule type" value="Genomic_DNA"/>
</dbReference>
<dbReference type="InterPro" id="IPR009543">
    <property type="entry name" value="VPS13_VAB"/>
</dbReference>
<feature type="domain" description="VPS13-like middle region" evidence="7">
    <location>
        <begin position="1108"/>
        <end position="1975"/>
    </location>
</feature>
<evidence type="ECO:0008006" key="12">
    <source>
        <dbReference type="Google" id="ProtNLM"/>
    </source>
</evidence>
<evidence type="ECO:0000259" key="7">
    <source>
        <dbReference type="Pfam" id="PF25033"/>
    </source>
</evidence>
<comment type="similarity">
    <text evidence="1">Belongs to the VPS13 family.</text>
</comment>
<dbReference type="GO" id="GO:0008083">
    <property type="term" value="F:growth factor activity"/>
    <property type="evidence" value="ECO:0007669"/>
    <property type="project" value="InterPro"/>
</dbReference>
<keyword evidence="4" id="KW-0445">Lipid transport</keyword>
<feature type="domain" description="Chorein N-terminal" evidence="6">
    <location>
        <begin position="2"/>
        <end position="867"/>
    </location>
</feature>
<dbReference type="Pfam" id="PF25037">
    <property type="entry name" value="VPS13_C"/>
    <property type="match status" value="1"/>
</dbReference>
<dbReference type="PANTHER" id="PTHR16166:SF93">
    <property type="entry name" value="INTERMEMBRANE LIPID TRANSFER PROTEIN VPS13"/>
    <property type="match status" value="1"/>
</dbReference>
<keyword evidence="3" id="KW-0813">Transport</keyword>
<evidence type="ECO:0000256" key="5">
    <source>
        <dbReference type="SAM" id="MobiDB-lite"/>
    </source>
</evidence>
<dbReference type="InterPro" id="IPR056748">
    <property type="entry name" value="VPS13-like_C"/>
</dbReference>
<dbReference type="GO" id="GO:0045053">
    <property type="term" value="P:protein retention in Golgi apparatus"/>
    <property type="evidence" value="ECO:0007669"/>
    <property type="project" value="TreeGrafter"/>
</dbReference>
<organism evidence="10 11">
    <name type="scientific">Rotaria socialis</name>
    <dbReference type="NCBI Taxonomy" id="392032"/>
    <lineage>
        <taxon>Eukaryota</taxon>
        <taxon>Metazoa</taxon>
        <taxon>Spiralia</taxon>
        <taxon>Gnathifera</taxon>
        <taxon>Rotifera</taxon>
        <taxon>Eurotatoria</taxon>
        <taxon>Bdelloidea</taxon>
        <taxon>Philodinida</taxon>
        <taxon>Philodinidae</taxon>
        <taxon>Rotaria</taxon>
    </lineage>
</organism>
<dbReference type="Pfam" id="PF25033">
    <property type="entry name" value="VPS13_M"/>
    <property type="match status" value="1"/>
</dbReference>
<dbReference type="Pfam" id="PF12624">
    <property type="entry name" value="VPS13_N"/>
    <property type="match status" value="1"/>
</dbReference>
<evidence type="ECO:0000256" key="2">
    <source>
        <dbReference type="ARBA" id="ARBA00007936"/>
    </source>
</evidence>
<accession>A0A818FCZ0</accession>
<dbReference type="InterPro" id="IPR056747">
    <property type="entry name" value="VPS13-like_M"/>
</dbReference>
<evidence type="ECO:0000256" key="4">
    <source>
        <dbReference type="ARBA" id="ARBA00023055"/>
    </source>
</evidence>
<evidence type="ECO:0000256" key="1">
    <source>
        <dbReference type="ARBA" id="ARBA00006545"/>
    </source>
</evidence>
<comment type="caution">
    <text evidence="10">The sequence shown here is derived from an EMBL/GenBank/DDBJ whole genome shotgun (WGS) entry which is preliminary data.</text>
</comment>